<dbReference type="AlphaFoldDB" id="A0A8K0A778"/>
<dbReference type="SUPFAM" id="SSF81296">
    <property type="entry name" value="E set domains"/>
    <property type="match status" value="1"/>
</dbReference>
<keyword evidence="7" id="KW-1185">Reference proteome</keyword>
<evidence type="ECO:0000256" key="1">
    <source>
        <dbReference type="ARBA" id="ARBA00005968"/>
    </source>
</evidence>
<feature type="domain" description="Transglutaminase-like" evidence="5">
    <location>
        <begin position="292"/>
        <end position="383"/>
    </location>
</feature>
<dbReference type="FunFam" id="3.90.260.10:FF:000002">
    <property type="entry name" value="Erythrocyte membrane protein band 4.2"/>
    <property type="match status" value="1"/>
</dbReference>
<accession>A0A8K0A778</accession>
<organism evidence="6 7">
    <name type="scientific">Branchiostoma lanceolatum</name>
    <name type="common">Common lancelet</name>
    <name type="synonym">Amphioxus lanceolatum</name>
    <dbReference type="NCBI Taxonomy" id="7740"/>
    <lineage>
        <taxon>Eukaryota</taxon>
        <taxon>Metazoa</taxon>
        <taxon>Chordata</taxon>
        <taxon>Cephalochordata</taxon>
        <taxon>Leptocardii</taxon>
        <taxon>Amphioxiformes</taxon>
        <taxon>Branchiostomatidae</taxon>
        <taxon>Branchiostoma</taxon>
    </lineage>
</organism>
<dbReference type="InterPro" id="IPR023608">
    <property type="entry name" value="Transglutaminase_animal"/>
</dbReference>
<dbReference type="Pfam" id="PF00927">
    <property type="entry name" value="Transglut_C"/>
    <property type="match status" value="2"/>
</dbReference>
<comment type="cofactor">
    <cofactor evidence="3">
        <name>Ca(2+)</name>
        <dbReference type="ChEBI" id="CHEBI:29108"/>
    </cofactor>
    <text evidence="3">Binds 1 Ca(2+) ion per subunit.</text>
</comment>
<feature type="binding site" evidence="3">
    <location>
        <position position="420"/>
    </location>
    <ligand>
        <name>Ca(2+)</name>
        <dbReference type="ChEBI" id="CHEBI:29108"/>
    </ligand>
</feature>
<dbReference type="InterPro" id="IPR014756">
    <property type="entry name" value="Ig_E-set"/>
</dbReference>
<evidence type="ECO:0000313" key="7">
    <source>
        <dbReference type="Proteomes" id="UP000838412"/>
    </source>
</evidence>
<dbReference type="InterPro" id="IPR001102">
    <property type="entry name" value="Transglutaminase_N"/>
</dbReference>
<reference evidence="6" key="1">
    <citation type="submission" date="2022-01" db="EMBL/GenBank/DDBJ databases">
        <authorList>
            <person name="Braso-Vives M."/>
        </authorList>
    </citation>
    <scope>NUCLEOTIDE SEQUENCE</scope>
</reference>
<feature type="binding site" evidence="3">
    <location>
        <position position="475"/>
    </location>
    <ligand>
        <name>Ca(2+)</name>
        <dbReference type="ChEBI" id="CHEBI:29108"/>
    </ligand>
</feature>
<dbReference type="InterPro" id="IPR013783">
    <property type="entry name" value="Ig-like_fold"/>
</dbReference>
<feature type="binding site" evidence="3">
    <location>
        <position position="480"/>
    </location>
    <ligand>
        <name>Ca(2+)</name>
        <dbReference type="ChEBI" id="CHEBI:29108"/>
    </ligand>
</feature>
<dbReference type="SMART" id="SM00460">
    <property type="entry name" value="TGc"/>
    <property type="match status" value="1"/>
</dbReference>
<feature type="region of interest" description="Disordered" evidence="4">
    <location>
        <begin position="1"/>
        <end position="31"/>
    </location>
</feature>
<dbReference type="OrthoDB" id="437511at2759"/>
<evidence type="ECO:0000313" key="6">
    <source>
        <dbReference type="EMBL" id="CAH1269453.1"/>
    </source>
</evidence>
<dbReference type="GO" id="GO:0003810">
    <property type="term" value="F:protein-glutamine gamma-glutamyltransferase activity"/>
    <property type="evidence" value="ECO:0007669"/>
    <property type="project" value="InterPro"/>
</dbReference>
<feature type="compositionally biased region" description="Basic residues" evidence="4">
    <location>
        <begin position="1"/>
        <end position="11"/>
    </location>
</feature>
<evidence type="ECO:0000256" key="4">
    <source>
        <dbReference type="SAM" id="MobiDB-lite"/>
    </source>
</evidence>
<dbReference type="Gene3D" id="3.90.260.10">
    <property type="entry name" value="Transglutaminase-like"/>
    <property type="match status" value="1"/>
</dbReference>
<name>A0A8K0A778_BRALA</name>
<evidence type="ECO:0000256" key="2">
    <source>
        <dbReference type="PIRSR" id="PIRSR000459-1"/>
    </source>
</evidence>
<keyword evidence="3" id="KW-0479">Metal-binding</keyword>
<proteinExistence type="inferred from homology"/>
<dbReference type="InterPro" id="IPR050779">
    <property type="entry name" value="Transglutaminase"/>
</dbReference>
<dbReference type="EMBL" id="OV696692">
    <property type="protein sequence ID" value="CAH1269453.1"/>
    <property type="molecule type" value="Genomic_DNA"/>
</dbReference>
<dbReference type="FunFam" id="2.60.40.10:FF:000171">
    <property type="entry name" value="protein-glutamine gamma-glutamyltransferase 6"/>
    <property type="match status" value="1"/>
</dbReference>
<gene>
    <name evidence="6" type="primary">TGM1</name>
    <name evidence="6" type="ORF">BLAG_LOCUS22099</name>
</gene>
<dbReference type="InterPro" id="IPR036238">
    <property type="entry name" value="Transglutaminase_C_sf"/>
</dbReference>
<dbReference type="InterPro" id="IPR008958">
    <property type="entry name" value="Transglutaminase_C"/>
</dbReference>
<dbReference type="SUPFAM" id="SSF49309">
    <property type="entry name" value="Transglutaminase, two C-terminal domains"/>
    <property type="match status" value="2"/>
</dbReference>
<dbReference type="Gene3D" id="2.60.40.10">
    <property type="entry name" value="Immunoglobulins"/>
    <property type="match status" value="3"/>
</dbReference>
<dbReference type="InterPro" id="IPR038765">
    <property type="entry name" value="Papain-like_cys_pep_sf"/>
</dbReference>
<evidence type="ECO:0000259" key="5">
    <source>
        <dbReference type="SMART" id="SM00460"/>
    </source>
</evidence>
<feature type="active site" evidence="2">
    <location>
        <position position="300"/>
    </location>
</feature>
<dbReference type="InterPro" id="IPR002931">
    <property type="entry name" value="Transglutaminase-like"/>
</dbReference>
<dbReference type="Pfam" id="PF01841">
    <property type="entry name" value="Transglut_core"/>
    <property type="match status" value="1"/>
</dbReference>
<dbReference type="FunFam" id="2.60.40.10:FF:000090">
    <property type="entry name" value="Protein-glutamine gamma-glutamyltransferase 2"/>
    <property type="match status" value="1"/>
</dbReference>
<dbReference type="PANTHER" id="PTHR11590">
    <property type="entry name" value="PROTEIN-GLUTAMINE GAMMA-GLUTAMYLTRANSFERASE"/>
    <property type="match status" value="1"/>
</dbReference>
<evidence type="ECO:0000256" key="3">
    <source>
        <dbReference type="PIRSR" id="PIRSR000459-2"/>
    </source>
</evidence>
<dbReference type="PANTHER" id="PTHR11590:SF81">
    <property type="entry name" value="PROTEIN-GLUTAMINE GAMMA-GLUTAMYLTRANSFERASE K-LIKE ISOFORM X4"/>
    <property type="match status" value="1"/>
</dbReference>
<dbReference type="FunFam" id="2.60.40.10:FF:001640">
    <property type="entry name" value="Prostate-specific transglutaminase 4"/>
    <property type="match status" value="1"/>
</dbReference>
<feature type="binding site" evidence="3">
    <location>
        <position position="422"/>
    </location>
    <ligand>
        <name>Ca(2+)</name>
        <dbReference type="ChEBI" id="CHEBI:29108"/>
    </ligand>
</feature>
<dbReference type="Proteomes" id="UP000838412">
    <property type="component" value="Chromosome 7"/>
</dbReference>
<dbReference type="SUPFAM" id="SSF54001">
    <property type="entry name" value="Cysteine proteinases"/>
    <property type="match status" value="1"/>
</dbReference>
<feature type="active site" evidence="2">
    <location>
        <position position="380"/>
    </location>
</feature>
<sequence length="717" mass="80212">MPRGQKRRSKTRLLVEKPQSESTDDAATNPADRPLRLEGILFLKDENGPAHHTDEFVENCVVRRGQSFSANLLFNKKFNQKSDKLTIELQSGNNPLPNKGTLLRLPVGGAVKEGQWSAAVEKADGEKVKVRITSPADAIIGRYIVIVETMSAGKKFRSGQKVISYFVLLFNPWCKGDQTYLDDDTKLEEYVLNEHGYLYFGHKDNISQRPWVFGQFEPGILEVCLLLLEWSGLSDNAKRTAVWVSRAMSKMVNSDDDDGVLVGKPSGPYLDGTPPVSWNGSVEILLQWFQERQPVKYGECVSFSGVMTTVLRCLGIPARSITNFESAVDTDASLTFDKYVDDQGVPLPSDDFMAMFHLWNEAWMTRPDLPEGYGGWQAVDATPQYVSNGVYQCGPCPVSAVKNGQVYLPFDTRFVFAAVNADVMTFQVFADPEDEDNTYIAKRNVHKSAVGWYISTKKVGCNEREDITENYKYPEGSDQERVAVREAARYGSYPEAYEDVIKKEDVEFYVNSYAKIKMGEDIQITLYMKNNSKESRHVTAHLTANASYYTGTPAGKIGELEKDVTIKPGGEEFVDMKLTPKEYLDKLVEQAIVKLFVMAHVDTTKQVYVGEHDCRLVSPDLVMKAPSKMTVDKQSDVTVEFTNPLDVKLSQAVFRMEGPGLQKPKTIPHPPIGPKRTVTLTESIIPRKVGKKTIVASFTSDKLQQVTGEKEVVVKKA</sequence>
<protein>
    <submittedName>
        <fullName evidence="6">TGM1 protein</fullName>
    </submittedName>
</protein>
<dbReference type="Pfam" id="PF00868">
    <property type="entry name" value="Transglut_N"/>
    <property type="match status" value="1"/>
</dbReference>
<keyword evidence="3" id="KW-0106">Calcium</keyword>
<dbReference type="PIRSF" id="PIRSF000459">
    <property type="entry name" value="TGM_EBP42"/>
    <property type="match status" value="1"/>
</dbReference>
<comment type="similarity">
    <text evidence="1">Belongs to the transglutaminase superfamily. Transglutaminase family.</text>
</comment>
<feature type="active site" evidence="2">
    <location>
        <position position="357"/>
    </location>
</feature>
<dbReference type="InterPro" id="IPR036985">
    <property type="entry name" value="Transglutaminase-like_sf"/>
</dbReference>
<dbReference type="GO" id="GO:0046872">
    <property type="term" value="F:metal ion binding"/>
    <property type="evidence" value="ECO:0007669"/>
    <property type="project" value="UniProtKB-KW"/>
</dbReference>